<evidence type="ECO:0000313" key="11">
    <source>
        <dbReference type="EMBL" id="CAG9183584.1"/>
    </source>
</evidence>
<keyword evidence="4" id="KW-1003">Cell membrane</keyword>
<dbReference type="InterPro" id="IPR007690">
    <property type="entry name" value="T2SS_GspM"/>
</dbReference>
<keyword evidence="9 10" id="KW-0472">Membrane</keyword>
<evidence type="ECO:0000256" key="3">
    <source>
        <dbReference type="ARBA" id="ARBA00022448"/>
    </source>
</evidence>
<keyword evidence="3" id="KW-0813">Transport</keyword>
<comment type="subcellular location">
    <subcellularLocation>
        <location evidence="1">Cell inner membrane</location>
        <topology evidence="1">Single-pass membrane protein</topology>
    </subcellularLocation>
</comment>
<keyword evidence="12" id="KW-1185">Reference proteome</keyword>
<proteinExistence type="inferred from homology"/>
<feature type="transmembrane region" description="Helical" evidence="10">
    <location>
        <begin position="49"/>
        <end position="68"/>
    </location>
</feature>
<evidence type="ECO:0000256" key="2">
    <source>
        <dbReference type="ARBA" id="ARBA00010637"/>
    </source>
</evidence>
<evidence type="ECO:0000256" key="4">
    <source>
        <dbReference type="ARBA" id="ARBA00022475"/>
    </source>
</evidence>
<dbReference type="Gene3D" id="3.30.1360.100">
    <property type="entry name" value="General secretion pathway protein M, EpsM"/>
    <property type="match status" value="1"/>
</dbReference>
<evidence type="ECO:0000256" key="8">
    <source>
        <dbReference type="ARBA" id="ARBA00022989"/>
    </source>
</evidence>
<dbReference type="Proteomes" id="UP000721236">
    <property type="component" value="Unassembled WGS sequence"/>
</dbReference>
<sequence>MPIKTNLSARGPAASGLSARLSRLRPRVPARLRERFDAFWSARNPREQAILAGGGAVLALVLGYLVLWEPAADGRAALTRTLPAQRAQLAEMETLAQEARGLSASPAPALRGEALTQALQDSLGQHGLKATRLSATGDSAVQVQLDKVPFGAVASWLQDVRQQQRMKVTETRIVYVGATAVVNVTATLQGPGSTGAGSGGGRG</sequence>
<reference evidence="11 12" key="1">
    <citation type="submission" date="2021-08" db="EMBL/GenBank/DDBJ databases">
        <authorList>
            <person name="Peeters C."/>
        </authorList>
    </citation>
    <scope>NUCLEOTIDE SEQUENCE [LARGE SCALE GENOMIC DNA]</scope>
    <source>
        <strain evidence="11 12">LMG 21510</strain>
    </source>
</reference>
<evidence type="ECO:0000256" key="6">
    <source>
        <dbReference type="ARBA" id="ARBA00022692"/>
    </source>
</evidence>
<keyword evidence="6 10" id="KW-0812">Transmembrane</keyword>
<evidence type="ECO:0000256" key="5">
    <source>
        <dbReference type="ARBA" id="ARBA00022519"/>
    </source>
</evidence>
<evidence type="ECO:0000256" key="1">
    <source>
        <dbReference type="ARBA" id="ARBA00004377"/>
    </source>
</evidence>
<accession>A0ABM8XTL8</accession>
<comment type="caution">
    <text evidence="11">The sequence shown here is derived from an EMBL/GenBank/DDBJ whole genome shotgun (WGS) entry which is preliminary data.</text>
</comment>
<comment type="similarity">
    <text evidence="2">Belongs to the GSP M family.</text>
</comment>
<dbReference type="RefSeq" id="WP_224044488.1">
    <property type="nucleotide sequence ID" value="NZ_CAJZAH010000009.1"/>
</dbReference>
<organism evidence="11 12">
    <name type="scientific">Cupriavidus respiraculi</name>
    <dbReference type="NCBI Taxonomy" id="195930"/>
    <lineage>
        <taxon>Bacteria</taxon>
        <taxon>Pseudomonadati</taxon>
        <taxon>Pseudomonadota</taxon>
        <taxon>Betaproteobacteria</taxon>
        <taxon>Burkholderiales</taxon>
        <taxon>Burkholderiaceae</taxon>
        <taxon>Cupriavidus</taxon>
    </lineage>
</organism>
<dbReference type="EMBL" id="CAJZAH010000009">
    <property type="protein sequence ID" value="CAG9183584.1"/>
    <property type="molecule type" value="Genomic_DNA"/>
</dbReference>
<evidence type="ECO:0000256" key="10">
    <source>
        <dbReference type="SAM" id="Phobius"/>
    </source>
</evidence>
<protein>
    <recommendedName>
        <fullName evidence="13">Type II secretion system protein M</fullName>
    </recommendedName>
</protein>
<gene>
    <name evidence="11" type="ORF">LMG21510_04888</name>
</gene>
<keyword evidence="7" id="KW-0653">Protein transport</keyword>
<evidence type="ECO:0000313" key="12">
    <source>
        <dbReference type="Proteomes" id="UP000721236"/>
    </source>
</evidence>
<dbReference type="Pfam" id="PF04612">
    <property type="entry name" value="T2SSM"/>
    <property type="match status" value="1"/>
</dbReference>
<dbReference type="SUPFAM" id="SSF103054">
    <property type="entry name" value="General secretion pathway protein M, EpsM"/>
    <property type="match status" value="1"/>
</dbReference>
<keyword evidence="8 10" id="KW-1133">Transmembrane helix</keyword>
<evidence type="ECO:0000256" key="9">
    <source>
        <dbReference type="ARBA" id="ARBA00023136"/>
    </source>
</evidence>
<keyword evidence="5" id="KW-0997">Cell inner membrane</keyword>
<evidence type="ECO:0000256" key="7">
    <source>
        <dbReference type="ARBA" id="ARBA00022927"/>
    </source>
</evidence>
<evidence type="ECO:0008006" key="13">
    <source>
        <dbReference type="Google" id="ProtNLM"/>
    </source>
</evidence>
<name>A0ABM8XTL8_9BURK</name>
<dbReference type="InterPro" id="IPR023229">
    <property type="entry name" value="T2SS_M_periplasmic_sf"/>
</dbReference>